<feature type="non-terminal residue" evidence="3">
    <location>
        <position position="1"/>
    </location>
</feature>
<name>A0A3M6TL67_POCDA</name>
<accession>A0A3M6TL67</accession>
<reference evidence="3 4" key="1">
    <citation type="journal article" date="2018" name="Sci. Rep.">
        <title>Comparative analysis of the Pocillopora damicornis genome highlights role of immune system in coral evolution.</title>
        <authorList>
            <person name="Cunning R."/>
            <person name="Bay R.A."/>
            <person name="Gillette P."/>
            <person name="Baker A.C."/>
            <person name="Traylor-Knowles N."/>
        </authorList>
    </citation>
    <scope>NUCLEOTIDE SEQUENCE [LARGE SCALE GENOMIC DNA]</scope>
    <source>
        <strain evidence="3">RSMAS</strain>
        <tissue evidence="3">Whole animal</tissue>
    </source>
</reference>
<feature type="domain" description="Peptidase S1" evidence="2">
    <location>
        <begin position="15"/>
        <end position="146"/>
    </location>
</feature>
<protein>
    <recommendedName>
        <fullName evidence="2">Peptidase S1 domain-containing protein</fullName>
    </recommendedName>
</protein>
<organism evidence="3 4">
    <name type="scientific">Pocillopora damicornis</name>
    <name type="common">Cauliflower coral</name>
    <name type="synonym">Millepora damicornis</name>
    <dbReference type="NCBI Taxonomy" id="46731"/>
    <lineage>
        <taxon>Eukaryota</taxon>
        <taxon>Metazoa</taxon>
        <taxon>Cnidaria</taxon>
        <taxon>Anthozoa</taxon>
        <taxon>Hexacorallia</taxon>
        <taxon>Scleractinia</taxon>
        <taxon>Astrocoeniina</taxon>
        <taxon>Pocilloporidae</taxon>
        <taxon>Pocillopora</taxon>
    </lineage>
</organism>
<evidence type="ECO:0000256" key="1">
    <source>
        <dbReference type="ARBA" id="ARBA00023157"/>
    </source>
</evidence>
<dbReference type="InterPro" id="IPR043504">
    <property type="entry name" value="Peptidase_S1_PA_chymotrypsin"/>
</dbReference>
<dbReference type="OrthoDB" id="5989116at2759"/>
<dbReference type="InterPro" id="IPR001314">
    <property type="entry name" value="Peptidase_S1A"/>
</dbReference>
<dbReference type="PROSITE" id="PS00134">
    <property type="entry name" value="TRYPSIN_HIS"/>
    <property type="match status" value="1"/>
</dbReference>
<dbReference type="Gene3D" id="2.40.10.10">
    <property type="entry name" value="Trypsin-like serine proteases"/>
    <property type="match status" value="1"/>
</dbReference>
<dbReference type="EMBL" id="RCHS01003422">
    <property type="protein sequence ID" value="RMX42177.1"/>
    <property type="molecule type" value="Genomic_DNA"/>
</dbReference>
<evidence type="ECO:0000313" key="4">
    <source>
        <dbReference type="Proteomes" id="UP000275408"/>
    </source>
</evidence>
<comment type="caution">
    <text evidence="3">The sequence shown here is derived from an EMBL/GenBank/DDBJ whole genome shotgun (WGS) entry which is preliminary data.</text>
</comment>
<dbReference type="SMART" id="SM00020">
    <property type="entry name" value="Tryp_SPc"/>
    <property type="match status" value="1"/>
</dbReference>
<dbReference type="PROSITE" id="PS50240">
    <property type="entry name" value="TRYPSIN_DOM"/>
    <property type="match status" value="1"/>
</dbReference>
<sequence length="146" mass="16516">YTTCGVSPVDLRAKMVGGENSRRGWWPWQIGLRKINSKAELVLICGGALISRRWVLTAAHCFYHRGLHGARVLDDLSNKYQVTVGDHNLRKDEKSQSEMAVKKIFVHQDYVDNKITNDIALVKLNEEVKLGPLGMKVIWQSLKSTV</sequence>
<evidence type="ECO:0000259" key="2">
    <source>
        <dbReference type="PROSITE" id="PS50240"/>
    </source>
</evidence>
<dbReference type="GO" id="GO:0006508">
    <property type="term" value="P:proteolysis"/>
    <property type="evidence" value="ECO:0007669"/>
    <property type="project" value="InterPro"/>
</dbReference>
<keyword evidence="1" id="KW-1015">Disulfide bond</keyword>
<dbReference type="SUPFAM" id="SSF50494">
    <property type="entry name" value="Trypsin-like serine proteases"/>
    <property type="match status" value="1"/>
</dbReference>
<dbReference type="STRING" id="46731.A0A3M6TL67"/>
<dbReference type="Pfam" id="PF00089">
    <property type="entry name" value="Trypsin"/>
    <property type="match status" value="1"/>
</dbReference>
<dbReference type="InterPro" id="IPR018114">
    <property type="entry name" value="TRYPSIN_HIS"/>
</dbReference>
<dbReference type="PRINTS" id="PR00722">
    <property type="entry name" value="CHYMOTRYPSIN"/>
</dbReference>
<keyword evidence="4" id="KW-1185">Reference proteome</keyword>
<dbReference type="Proteomes" id="UP000275408">
    <property type="component" value="Unassembled WGS sequence"/>
</dbReference>
<dbReference type="FunFam" id="2.40.10.10:FF:000004">
    <property type="entry name" value="Tryptase gamma 1"/>
    <property type="match status" value="1"/>
</dbReference>
<dbReference type="InterPro" id="IPR001254">
    <property type="entry name" value="Trypsin_dom"/>
</dbReference>
<proteinExistence type="predicted"/>
<dbReference type="PANTHER" id="PTHR24252:SF7">
    <property type="entry name" value="HYALIN"/>
    <property type="match status" value="1"/>
</dbReference>
<dbReference type="AlphaFoldDB" id="A0A3M6TL67"/>
<gene>
    <name evidence="3" type="ORF">pdam_00009414</name>
</gene>
<evidence type="ECO:0000313" key="3">
    <source>
        <dbReference type="EMBL" id="RMX42177.1"/>
    </source>
</evidence>
<dbReference type="GO" id="GO:0004252">
    <property type="term" value="F:serine-type endopeptidase activity"/>
    <property type="evidence" value="ECO:0007669"/>
    <property type="project" value="InterPro"/>
</dbReference>
<dbReference type="InterPro" id="IPR009003">
    <property type="entry name" value="Peptidase_S1_PA"/>
</dbReference>
<dbReference type="PANTHER" id="PTHR24252">
    <property type="entry name" value="ACROSIN-RELATED"/>
    <property type="match status" value="1"/>
</dbReference>